<evidence type="ECO:0000259" key="9">
    <source>
        <dbReference type="PROSITE" id="PS50262"/>
    </source>
</evidence>
<evidence type="ECO:0000256" key="8">
    <source>
        <dbReference type="SAM" id="Phobius"/>
    </source>
</evidence>
<dbReference type="PANTHER" id="PTHR24240">
    <property type="entry name" value="OPSIN"/>
    <property type="match status" value="1"/>
</dbReference>
<feature type="transmembrane region" description="Helical" evidence="8">
    <location>
        <begin position="248"/>
        <end position="267"/>
    </location>
</feature>
<dbReference type="SUPFAM" id="SSF81321">
    <property type="entry name" value="Family A G protein-coupled receptor-like"/>
    <property type="match status" value="1"/>
</dbReference>
<dbReference type="InterPro" id="IPR000276">
    <property type="entry name" value="GPCR_Rhodpsn"/>
</dbReference>
<feature type="transmembrane region" description="Helical" evidence="8">
    <location>
        <begin position="44"/>
        <end position="64"/>
    </location>
</feature>
<dbReference type="CDD" id="cd00637">
    <property type="entry name" value="7tm_classA_rhodopsin-like"/>
    <property type="match status" value="1"/>
</dbReference>
<evidence type="ECO:0000256" key="3">
    <source>
        <dbReference type="ARBA" id="ARBA00022989"/>
    </source>
</evidence>
<evidence type="ECO:0000256" key="2">
    <source>
        <dbReference type="ARBA" id="ARBA00022692"/>
    </source>
</evidence>
<feature type="transmembrane region" description="Helical" evidence="8">
    <location>
        <begin position="124"/>
        <end position="143"/>
    </location>
</feature>
<organism evidence="10 11">
    <name type="scientific">Adineta steineri</name>
    <dbReference type="NCBI Taxonomy" id="433720"/>
    <lineage>
        <taxon>Eukaryota</taxon>
        <taxon>Metazoa</taxon>
        <taxon>Spiralia</taxon>
        <taxon>Gnathifera</taxon>
        <taxon>Rotifera</taxon>
        <taxon>Eurotatoria</taxon>
        <taxon>Bdelloidea</taxon>
        <taxon>Adinetida</taxon>
        <taxon>Adinetidae</taxon>
        <taxon>Adineta</taxon>
    </lineage>
</organism>
<evidence type="ECO:0000256" key="5">
    <source>
        <dbReference type="ARBA" id="ARBA00023136"/>
    </source>
</evidence>
<evidence type="ECO:0000313" key="11">
    <source>
        <dbReference type="Proteomes" id="UP000663845"/>
    </source>
</evidence>
<comment type="caution">
    <text evidence="10">The sequence shown here is derived from an EMBL/GenBank/DDBJ whole genome shotgun (WGS) entry which is preliminary data.</text>
</comment>
<dbReference type="GO" id="GO:0016020">
    <property type="term" value="C:membrane"/>
    <property type="evidence" value="ECO:0007669"/>
    <property type="project" value="UniProtKB-SubCell"/>
</dbReference>
<gene>
    <name evidence="10" type="ORF">JYZ213_LOCUS28892</name>
</gene>
<evidence type="ECO:0000256" key="1">
    <source>
        <dbReference type="ARBA" id="ARBA00004141"/>
    </source>
</evidence>
<dbReference type="Proteomes" id="UP000663845">
    <property type="component" value="Unassembled WGS sequence"/>
</dbReference>
<keyword evidence="7" id="KW-0807">Transducer</keyword>
<keyword evidence="6" id="KW-0675">Receptor</keyword>
<evidence type="ECO:0000256" key="4">
    <source>
        <dbReference type="ARBA" id="ARBA00023040"/>
    </source>
</evidence>
<dbReference type="PROSITE" id="PS50262">
    <property type="entry name" value="G_PROTEIN_RECEP_F1_2"/>
    <property type="match status" value="1"/>
</dbReference>
<name>A0A814Z162_9BILA</name>
<proteinExistence type="predicted"/>
<dbReference type="Gene3D" id="1.20.1070.10">
    <property type="entry name" value="Rhodopsin 7-helix transmembrane proteins"/>
    <property type="match status" value="1"/>
</dbReference>
<evidence type="ECO:0000256" key="7">
    <source>
        <dbReference type="ARBA" id="ARBA00023224"/>
    </source>
</evidence>
<evidence type="ECO:0000313" key="10">
    <source>
        <dbReference type="EMBL" id="CAF1237577.1"/>
    </source>
</evidence>
<keyword evidence="4" id="KW-0297">G-protein coupled receptor</keyword>
<comment type="subcellular location">
    <subcellularLocation>
        <location evidence="1">Membrane</location>
        <topology evidence="1">Multi-pass membrane protein</topology>
    </subcellularLocation>
</comment>
<feature type="domain" description="G-protein coupled receptors family 1 profile" evidence="9">
    <location>
        <begin position="22"/>
        <end position="267"/>
    </location>
</feature>
<keyword evidence="3 8" id="KW-1133">Transmembrane helix</keyword>
<evidence type="ECO:0000256" key="6">
    <source>
        <dbReference type="ARBA" id="ARBA00023170"/>
    </source>
</evidence>
<protein>
    <recommendedName>
        <fullName evidence="9">G-protein coupled receptors family 1 profile domain-containing protein</fullName>
    </recommendedName>
</protein>
<dbReference type="InterPro" id="IPR017452">
    <property type="entry name" value="GPCR_Rhodpsn_7TM"/>
</dbReference>
<sequence>MQSSSWLLGLFLTILSIIFLILNIICICIYCFPILIVQNLRTSNNLITVNVCFALVLSTIYWTLYFSFEIFLTNFLENQSDSLIIYIQTTVDCQATFSLCVLSIYRFCIIIYGNKPWFNKRRSMILCVVFQWVIAFILPIPIWCINRKVSQYKFPLGIGIYDLCVIAILPTLFVAIINGLIFSHAHRSSRRVHSNTLTNSSRIKTRNNHLLKRMFFILIISIIGWTPIYIITCLQSMNIFISTITYEIFYFLPILSISIIIGNLFLYNHSLRRYLKSKFCRHRI</sequence>
<keyword evidence="2 8" id="KW-0812">Transmembrane</keyword>
<reference evidence="10" key="1">
    <citation type="submission" date="2021-02" db="EMBL/GenBank/DDBJ databases">
        <authorList>
            <person name="Nowell W R."/>
        </authorList>
    </citation>
    <scope>NUCLEOTIDE SEQUENCE</scope>
</reference>
<keyword evidence="5 8" id="KW-0472">Membrane</keyword>
<dbReference type="InterPro" id="IPR050125">
    <property type="entry name" value="GPCR_opsins"/>
</dbReference>
<feature type="transmembrane region" description="Helical" evidence="8">
    <location>
        <begin position="214"/>
        <end position="242"/>
    </location>
</feature>
<dbReference type="GO" id="GO:0004930">
    <property type="term" value="F:G protein-coupled receptor activity"/>
    <property type="evidence" value="ECO:0007669"/>
    <property type="project" value="UniProtKB-KW"/>
</dbReference>
<dbReference type="EMBL" id="CAJNOG010000429">
    <property type="protein sequence ID" value="CAF1237577.1"/>
    <property type="molecule type" value="Genomic_DNA"/>
</dbReference>
<feature type="transmembrane region" description="Helical" evidence="8">
    <location>
        <begin position="158"/>
        <end position="181"/>
    </location>
</feature>
<dbReference type="PRINTS" id="PR00237">
    <property type="entry name" value="GPCRRHODOPSN"/>
</dbReference>
<feature type="transmembrane region" description="Helical" evidence="8">
    <location>
        <begin position="6"/>
        <end position="32"/>
    </location>
</feature>
<dbReference type="AlphaFoldDB" id="A0A814Z162"/>
<accession>A0A814Z162</accession>
<feature type="transmembrane region" description="Helical" evidence="8">
    <location>
        <begin position="84"/>
        <end position="112"/>
    </location>
</feature>